<dbReference type="Proteomes" id="UP000006039">
    <property type="component" value="Unassembled WGS sequence"/>
</dbReference>
<reference evidence="3" key="3">
    <citation type="submission" date="2010-09" db="EMBL/GenBank/DDBJ databases">
        <title>Annotation of Gaeumannomyces graminis var. tritici R3-111a-1.</title>
        <authorList>
            <consortium name="The Broad Institute Genome Sequencing Platform"/>
            <person name="Ma L.-J."/>
            <person name="Dead R."/>
            <person name="Young S.K."/>
            <person name="Zeng Q."/>
            <person name="Gargeya S."/>
            <person name="Fitzgerald M."/>
            <person name="Haas B."/>
            <person name="Abouelleil A."/>
            <person name="Alvarado L."/>
            <person name="Arachchi H.M."/>
            <person name="Berlin A."/>
            <person name="Brown A."/>
            <person name="Chapman S.B."/>
            <person name="Chen Z."/>
            <person name="Dunbar C."/>
            <person name="Freedman E."/>
            <person name="Gearin G."/>
            <person name="Gellesch M."/>
            <person name="Goldberg J."/>
            <person name="Griggs A."/>
            <person name="Gujja S."/>
            <person name="Heiman D."/>
            <person name="Howarth C."/>
            <person name="Larson L."/>
            <person name="Lui A."/>
            <person name="MacDonald P.J.P."/>
            <person name="Mehta T."/>
            <person name="Montmayeur A."/>
            <person name="Murphy C."/>
            <person name="Neiman D."/>
            <person name="Pearson M."/>
            <person name="Priest M."/>
            <person name="Roberts A."/>
            <person name="Saif S."/>
            <person name="Shea T."/>
            <person name="Shenoy N."/>
            <person name="Sisk P."/>
            <person name="Stolte C."/>
            <person name="Sykes S."/>
            <person name="Yandava C."/>
            <person name="Wortman J."/>
            <person name="Nusbaum C."/>
            <person name="Birren B."/>
        </authorList>
    </citation>
    <scope>NUCLEOTIDE SEQUENCE</scope>
    <source>
        <strain evidence="3">R3-111a-1</strain>
    </source>
</reference>
<evidence type="ECO:0000313" key="5">
    <source>
        <dbReference type="Proteomes" id="UP000006039"/>
    </source>
</evidence>
<dbReference type="EnsemblFungi" id="EJT77221">
    <property type="protein sequence ID" value="EJT77221"/>
    <property type="gene ID" value="GGTG_07133"/>
</dbReference>
<sequence length="244" mass="26017">MRFNDSAILLTSLLSSSDATEAMPHPQCHFKKACQALGPNVSLSSPTAVLSKKFRQRTTKTASKSLSQTIYSSTFDSPYRHSFKMDGSQHVDEDPRRADGAQDVQNASPAVAAAAATAERARKAITAGGIITSYIMAEINDRWGYDPADKAKMIGVICSDAMMGLNKALNTYLFHHQAAGADAVGQICRTHLVRAGVDQGDADLMVGEVTGKSRASRCSNAMLGLNAALNAYLLRGNSAATTRF</sequence>
<dbReference type="HOGENOM" id="CLU_1138057_0_0_1"/>
<feature type="region of interest" description="Disordered" evidence="1">
    <location>
        <begin position="81"/>
        <end position="106"/>
    </location>
</feature>
<accession>J3P0T8</accession>
<organism evidence="3">
    <name type="scientific">Gaeumannomyces tritici (strain R3-111a-1)</name>
    <name type="common">Wheat and barley take-all root rot fungus</name>
    <name type="synonym">Gaeumannomyces graminis var. tritici</name>
    <dbReference type="NCBI Taxonomy" id="644352"/>
    <lineage>
        <taxon>Eukaryota</taxon>
        <taxon>Fungi</taxon>
        <taxon>Dikarya</taxon>
        <taxon>Ascomycota</taxon>
        <taxon>Pezizomycotina</taxon>
        <taxon>Sordariomycetes</taxon>
        <taxon>Sordariomycetidae</taxon>
        <taxon>Magnaporthales</taxon>
        <taxon>Magnaporthaceae</taxon>
        <taxon>Gaeumannomyces</taxon>
    </lineage>
</organism>
<evidence type="ECO:0000313" key="4">
    <source>
        <dbReference type="EnsemblFungi" id="EJT77221"/>
    </source>
</evidence>
<reference evidence="5" key="1">
    <citation type="submission" date="2010-07" db="EMBL/GenBank/DDBJ databases">
        <title>The genome sequence of Gaeumannomyces graminis var. tritici strain R3-111a-1.</title>
        <authorList>
            <consortium name="The Broad Institute Genome Sequencing Platform"/>
            <person name="Ma L.-J."/>
            <person name="Dead R."/>
            <person name="Young S."/>
            <person name="Zeng Q."/>
            <person name="Koehrsen M."/>
            <person name="Alvarado L."/>
            <person name="Berlin A."/>
            <person name="Chapman S.B."/>
            <person name="Chen Z."/>
            <person name="Freedman E."/>
            <person name="Gellesch M."/>
            <person name="Goldberg J."/>
            <person name="Griggs A."/>
            <person name="Gujja S."/>
            <person name="Heilman E.R."/>
            <person name="Heiman D."/>
            <person name="Hepburn T."/>
            <person name="Howarth C."/>
            <person name="Jen D."/>
            <person name="Larson L."/>
            <person name="Mehta T."/>
            <person name="Neiman D."/>
            <person name="Pearson M."/>
            <person name="Roberts A."/>
            <person name="Saif S."/>
            <person name="Shea T."/>
            <person name="Shenoy N."/>
            <person name="Sisk P."/>
            <person name="Stolte C."/>
            <person name="Sykes S."/>
            <person name="Walk T."/>
            <person name="White J."/>
            <person name="Yandava C."/>
            <person name="Haas B."/>
            <person name="Nusbaum C."/>
            <person name="Birren B."/>
        </authorList>
    </citation>
    <scope>NUCLEOTIDE SEQUENCE [LARGE SCALE GENOMIC DNA]</scope>
    <source>
        <strain evidence="5">R3-111a-1</strain>
    </source>
</reference>
<keyword evidence="2" id="KW-0732">Signal</keyword>
<dbReference type="EMBL" id="GL385397">
    <property type="protein sequence ID" value="EJT77221.1"/>
    <property type="molecule type" value="Genomic_DNA"/>
</dbReference>
<protein>
    <submittedName>
        <fullName evidence="3 4">Uncharacterized protein</fullName>
    </submittedName>
</protein>
<evidence type="ECO:0000313" key="3">
    <source>
        <dbReference type="EMBL" id="EJT77221.1"/>
    </source>
</evidence>
<reference evidence="4" key="4">
    <citation type="journal article" date="2015" name="G3 (Bethesda)">
        <title>Genome sequences of three phytopathogenic species of the Magnaporthaceae family of fungi.</title>
        <authorList>
            <person name="Okagaki L.H."/>
            <person name="Nunes C.C."/>
            <person name="Sailsbery J."/>
            <person name="Clay B."/>
            <person name="Brown D."/>
            <person name="John T."/>
            <person name="Oh Y."/>
            <person name="Young N."/>
            <person name="Fitzgerald M."/>
            <person name="Haas B.J."/>
            <person name="Zeng Q."/>
            <person name="Young S."/>
            <person name="Adiconis X."/>
            <person name="Fan L."/>
            <person name="Levin J.Z."/>
            <person name="Mitchell T.K."/>
            <person name="Okubara P.A."/>
            <person name="Farman M.L."/>
            <person name="Kohn L.M."/>
            <person name="Birren B."/>
            <person name="Ma L.-J."/>
            <person name="Dean R.A."/>
        </authorList>
    </citation>
    <scope>NUCLEOTIDE SEQUENCE</scope>
    <source>
        <strain evidence="4">R3-111a-1</strain>
    </source>
</reference>
<dbReference type="AlphaFoldDB" id="J3P0T8"/>
<dbReference type="VEuPathDB" id="FungiDB:GGTG_07133"/>
<feature type="chain" id="PRO_5015094774" evidence="2">
    <location>
        <begin position="23"/>
        <end position="244"/>
    </location>
</feature>
<reference evidence="4" key="5">
    <citation type="submission" date="2018-04" db="UniProtKB">
        <authorList>
            <consortium name="EnsemblFungi"/>
        </authorList>
    </citation>
    <scope>IDENTIFICATION</scope>
    <source>
        <strain evidence="4">R3-111a-1</strain>
    </source>
</reference>
<name>J3P0T8_GAET3</name>
<feature type="compositionally biased region" description="Basic and acidic residues" evidence="1">
    <location>
        <begin position="83"/>
        <end position="100"/>
    </location>
</feature>
<evidence type="ECO:0000256" key="2">
    <source>
        <dbReference type="SAM" id="SignalP"/>
    </source>
</evidence>
<dbReference type="GeneID" id="20347591"/>
<proteinExistence type="predicted"/>
<reference evidence="3" key="2">
    <citation type="submission" date="2010-07" db="EMBL/GenBank/DDBJ databases">
        <authorList>
            <consortium name="The Broad Institute Genome Sequencing Platform"/>
            <consortium name="Broad Institute Genome Sequencing Center for Infectious Disease"/>
            <person name="Ma L.-J."/>
            <person name="Dead R."/>
            <person name="Young S."/>
            <person name="Zeng Q."/>
            <person name="Koehrsen M."/>
            <person name="Alvarado L."/>
            <person name="Berlin A."/>
            <person name="Chapman S.B."/>
            <person name="Chen Z."/>
            <person name="Freedman E."/>
            <person name="Gellesch M."/>
            <person name="Goldberg J."/>
            <person name="Griggs A."/>
            <person name="Gujja S."/>
            <person name="Heilman E.R."/>
            <person name="Heiman D."/>
            <person name="Hepburn T."/>
            <person name="Howarth C."/>
            <person name="Jen D."/>
            <person name="Larson L."/>
            <person name="Mehta T."/>
            <person name="Neiman D."/>
            <person name="Pearson M."/>
            <person name="Roberts A."/>
            <person name="Saif S."/>
            <person name="Shea T."/>
            <person name="Shenoy N."/>
            <person name="Sisk P."/>
            <person name="Stolte C."/>
            <person name="Sykes S."/>
            <person name="Walk T."/>
            <person name="White J."/>
            <person name="Yandava C."/>
            <person name="Haas B."/>
            <person name="Nusbaum C."/>
            <person name="Birren B."/>
        </authorList>
    </citation>
    <scope>NUCLEOTIDE SEQUENCE</scope>
    <source>
        <strain evidence="3">R3-111a-1</strain>
    </source>
</reference>
<keyword evidence="5" id="KW-1185">Reference proteome</keyword>
<feature type="signal peptide" evidence="2">
    <location>
        <begin position="1"/>
        <end position="22"/>
    </location>
</feature>
<gene>
    <name evidence="4" type="primary">20347591</name>
    <name evidence="3" type="ORF">GGTG_07133</name>
</gene>
<dbReference type="RefSeq" id="XP_009223221.1">
    <property type="nucleotide sequence ID" value="XM_009224957.1"/>
</dbReference>
<evidence type="ECO:0000256" key="1">
    <source>
        <dbReference type="SAM" id="MobiDB-lite"/>
    </source>
</evidence>